<comment type="function">
    <text evidence="4">Acts as an anti-CsrA protein, binds CsrA and prevents it from repressing translation of its target genes, one of which is flagellin. Binds to flagellin and participates in the assembly of the flagellum.</text>
</comment>
<keyword evidence="4" id="KW-0143">Chaperone</keyword>
<sequence length="165" mass="19002">MAFSFIRKMKFRKNRRCVALVKVETVLFGEIEIRDDQIIRFPGGIPGFEDHEKFTIIEPDPSVPFSYLQSIEDQELHFILADPFVFFKSYEFEVPRGVQEEIEIDSPEVLAIKSIVSVQDKLEEATANLLAPIVINTKKMLAKQVVLHDTVYTTKHKLFELAVSE</sequence>
<evidence type="ECO:0000256" key="4">
    <source>
        <dbReference type="HAMAP-Rule" id="MF_01185"/>
    </source>
</evidence>
<dbReference type="Gene3D" id="2.30.290.10">
    <property type="entry name" value="BH3618-like"/>
    <property type="match status" value="1"/>
</dbReference>
<evidence type="ECO:0000313" key="6">
    <source>
        <dbReference type="Proteomes" id="UP000450917"/>
    </source>
</evidence>
<evidence type="ECO:0000256" key="2">
    <source>
        <dbReference type="ARBA" id="ARBA00022795"/>
    </source>
</evidence>
<dbReference type="GO" id="GO:0044780">
    <property type="term" value="P:bacterial-type flagellum assembly"/>
    <property type="evidence" value="ECO:0007669"/>
    <property type="project" value="UniProtKB-UniRule"/>
</dbReference>
<comment type="subcellular location">
    <subcellularLocation>
        <location evidence="4">Cytoplasm</location>
    </subcellularLocation>
</comment>
<evidence type="ECO:0000256" key="3">
    <source>
        <dbReference type="ARBA" id="ARBA00022845"/>
    </source>
</evidence>
<dbReference type="AlphaFoldDB" id="A0A7X3CTI3"/>
<gene>
    <name evidence="4" type="primary">fliW</name>
    <name evidence="5" type="ORF">GNP93_17530</name>
</gene>
<dbReference type="SUPFAM" id="SSF141457">
    <property type="entry name" value="BH3618-like"/>
    <property type="match status" value="1"/>
</dbReference>
<dbReference type="NCBIfam" id="NF009793">
    <property type="entry name" value="PRK13285.1-1"/>
    <property type="match status" value="1"/>
</dbReference>
<dbReference type="HAMAP" id="MF_01185">
    <property type="entry name" value="FliW"/>
    <property type="match status" value="1"/>
</dbReference>
<keyword evidence="5" id="KW-0969">Cilium</keyword>
<name>A0A7X3CTI3_9BACL</name>
<keyword evidence="5" id="KW-0282">Flagellum</keyword>
<comment type="similarity">
    <text evidence="4">Belongs to the FliW family.</text>
</comment>
<comment type="caution">
    <text evidence="5">The sequence shown here is derived from an EMBL/GenBank/DDBJ whole genome shotgun (WGS) entry which is preliminary data.</text>
</comment>
<keyword evidence="5" id="KW-0966">Cell projection</keyword>
<dbReference type="GO" id="GO:0006417">
    <property type="term" value="P:regulation of translation"/>
    <property type="evidence" value="ECO:0007669"/>
    <property type="project" value="UniProtKB-KW"/>
</dbReference>
<dbReference type="Pfam" id="PF02623">
    <property type="entry name" value="FliW"/>
    <property type="match status" value="1"/>
</dbReference>
<keyword evidence="3 4" id="KW-0810">Translation regulation</keyword>
<dbReference type="EMBL" id="WNZX01000015">
    <property type="protein sequence ID" value="MUG72472.1"/>
    <property type="molecule type" value="Genomic_DNA"/>
</dbReference>
<keyword evidence="1 4" id="KW-0963">Cytoplasm</keyword>
<keyword evidence="2 4" id="KW-1005">Bacterial flagellum biogenesis</keyword>
<dbReference type="Proteomes" id="UP000450917">
    <property type="component" value="Unassembled WGS sequence"/>
</dbReference>
<keyword evidence="6" id="KW-1185">Reference proteome</keyword>
<dbReference type="InterPro" id="IPR024046">
    <property type="entry name" value="Flagellar_assmbl_FliW_dom_sf"/>
</dbReference>
<dbReference type="GO" id="GO:0005737">
    <property type="term" value="C:cytoplasm"/>
    <property type="evidence" value="ECO:0007669"/>
    <property type="project" value="UniProtKB-SubCell"/>
</dbReference>
<dbReference type="PANTHER" id="PTHR39190">
    <property type="entry name" value="FLAGELLAR ASSEMBLY FACTOR FLIW"/>
    <property type="match status" value="1"/>
</dbReference>
<protein>
    <recommendedName>
        <fullName evidence="4">Flagellar assembly factor FliW</fullName>
    </recommendedName>
</protein>
<accession>A0A7X3CTI3</accession>
<comment type="subunit">
    <text evidence="4">Interacts with translational regulator CsrA and flagellin(s).</text>
</comment>
<proteinExistence type="inferred from homology"/>
<evidence type="ECO:0000313" key="5">
    <source>
        <dbReference type="EMBL" id="MUG72472.1"/>
    </source>
</evidence>
<dbReference type="InterPro" id="IPR003775">
    <property type="entry name" value="Flagellar_assembly_factor_FliW"/>
</dbReference>
<dbReference type="PANTHER" id="PTHR39190:SF1">
    <property type="entry name" value="FLAGELLAR ASSEMBLY FACTOR FLIW"/>
    <property type="match status" value="1"/>
</dbReference>
<reference evidence="5 6" key="1">
    <citation type="submission" date="2019-11" db="EMBL/GenBank/DDBJ databases">
        <title>Draft genome sequences of five Paenibacillus species of dairy origin.</title>
        <authorList>
            <person name="Olajide A.M."/>
            <person name="Chen S."/>
            <person name="Lapointe G."/>
        </authorList>
    </citation>
    <scope>NUCLEOTIDE SEQUENCE [LARGE SCALE GENOMIC DNA]</scope>
    <source>
        <strain evidence="5 6">2CS3</strain>
    </source>
</reference>
<evidence type="ECO:0000256" key="1">
    <source>
        <dbReference type="ARBA" id="ARBA00022490"/>
    </source>
</evidence>
<organism evidence="5 6">
    <name type="scientific">Paenibacillus validus</name>
    <dbReference type="NCBI Taxonomy" id="44253"/>
    <lineage>
        <taxon>Bacteria</taxon>
        <taxon>Bacillati</taxon>
        <taxon>Bacillota</taxon>
        <taxon>Bacilli</taxon>
        <taxon>Bacillales</taxon>
        <taxon>Paenibacillaceae</taxon>
        <taxon>Paenibacillus</taxon>
    </lineage>
</organism>